<name>A0ABY5S2M1_9BACL</name>
<reference evidence="3" key="1">
    <citation type="submission" date="2022-01" db="EMBL/GenBank/DDBJ databases">
        <title>Paenibacillus spongiae sp. nov., isolated from marine sponge.</title>
        <authorList>
            <person name="Li Z."/>
            <person name="Zhang M."/>
        </authorList>
    </citation>
    <scope>NUCLEOTIDE SEQUENCE</scope>
    <source>
        <strain evidence="3">PHS-Z3</strain>
    </source>
</reference>
<organism evidence="3 4">
    <name type="scientific">Paenibacillus spongiae</name>
    <dbReference type="NCBI Taxonomy" id="2909671"/>
    <lineage>
        <taxon>Bacteria</taxon>
        <taxon>Bacillati</taxon>
        <taxon>Bacillota</taxon>
        <taxon>Bacilli</taxon>
        <taxon>Bacillales</taxon>
        <taxon>Paenibacillaceae</taxon>
        <taxon>Paenibacillus</taxon>
    </lineage>
</organism>
<feature type="compositionally biased region" description="Polar residues" evidence="1">
    <location>
        <begin position="240"/>
        <end position="256"/>
    </location>
</feature>
<dbReference type="EMBL" id="CP091430">
    <property type="protein sequence ID" value="UVI27899.1"/>
    <property type="molecule type" value="Genomic_DNA"/>
</dbReference>
<evidence type="ECO:0000313" key="4">
    <source>
        <dbReference type="Proteomes" id="UP001057877"/>
    </source>
</evidence>
<dbReference type="RefSeq" id="WP_258383987.1">
    <property type="nucleotide sequence ID" value="NZ_CP091430.1"/>
</dbReference>
<keyword evidence="2" id="KW-0472">Membrane</keyword>
<feature type="region of interest" description="Disordered" evidence="1">
    <location>
        <begin position="62"/>
        <end position="168"/>
    </location>
</feature>
<keyword evidence="4" id="KW-1185">Reference proteome</keyword>
<gene>
    <name evidence="3" type="ORF">L1F29_20855</name>
</gene>
<feature type="transmembrane region" description="Helical" evidence="2">
    <location>
        <begin position="20"/>
        <end position="39"/>
    </location>
</feature>
<evidence type="ECO:0000256" key="2">
    <source>
        <dbReference type="SAM" id="Phobius"/>
    </source>
</evidence>
<accession>A0ABY5S2M1</accession>
<protein>
    <submittedName>
        <fullName evidence="3">Uncharacterized protein</fullName>
    </submittedName>
</protein>
<keyword evidence="2" id="KW-1133">Transmembrane helix</keyword>
<dbReference type="Proteomes" id="UP001057877">
    <property type="component" value="Chromosome"/>
</dbReference>
<evidence type="ECO:0000313" key="3">
    <source>
        <dbReference type="EMBL" id="UVI27899.1"/>
    </source>
</evidence>
<proteinExistence type="predicted"/>
<feature type="compositionally biased region" description="Basic and acidic residues" evidence="1">
    <location>
        <begin position="102"/>
        <end position="128"/>
    </location>
</feature>
<sequence length="256" mass="28162">MKQQQSDNRTQAGKAIWRRLIVAVIFVMLLLISAAWIAYDRMTDKLLEALMDETMSEHTFNALTDAAPAPLDNITGTNTQEDKDKPSAETGLESGKPTNETSGKEGSKDSIKDSGKATHSEADRESPHRKANKSAEQPPVKGGGSTAAPEAGKRPNISKAEAEKAAGSVTISEKIEIGSVLLRHWDHEELKSFRAALSGGLTIEEKRELKRKAMEVLSEDEYDRLISIAHKYGLSRGKSYKQSLNEENMSRNQPKE</sequence>
<feature type="region of interest" description="Disordered" evidence="1">
    <location>
        <begin position="237"/>
        <end position="256"/>
    </location>
</feature>
<evidence type="ECO:0000256" key="1">
    <source>
        <dbReference type="SAM" id="MobiDB-lite"/>
    </source>
</evidence>
<keyword evidence="2" id="KW-0812">Transmembrane</keyword>